<comment type="subcellular location">
    <subcellularLocation>
        <location evidence="1">Cytoplasm</location>
    </subcellularLocation>
</comment>
<dbReference type="Pfam" id="PF17657">
    <property type="entry name" value="DNA_pol3_finger"/>
    <property type="match status" value="1"/>
</dbReference>
<keyword evidence="6 12" id="KW-0548">Nucleotidyltransferase</keyword>
<dbReference type="Gene3D" id="1.10.10.1600">
    <property type="entry name" value="Bacterial DNA polymerase III alpha subunit, thumb domain"/>
    <property type="match status" value="1"/>
</dbReference>
<dbReference type="InterPro" id="IPR004805">
    <property type="entry name" value="DnaE2/DnaE/PolC"/>
</dbReference>
<dbReference type="NCBIfam" id="TIGR00594">
    <property type="entry name" value="polc"/>
    <property type="match status" value="1"/>
</dbReference>
<dbReference type="EC" id="2.7.7.7" evidence="3"/>
<evidence type="ECO:0000256" key="1">
    <source>
        <dbReference type="ARBA" id="ARBA00004496"/>
    </source>
</evidence>
<dbReference type="PANTHER" id="PTHR32294:SF0">
    <property type="entry name" value="DNA POLYMERASE III SUBUNIT ALPHA"/>
    <property type="match status" value="1"/>
</dbReference>
<dbReference type="InterPro" id="IPR041931">
    <property type="entry name" value="DNA_pol3_alpha_thumb_dom"/>
</dbReference>
<dbReference type="GO" id="GO:0003676">
    <property type="term" value="F:nucleic acid binding"/>
    <property type="evidence" value="ECO:0007669"/>
    <property type="project" value="InterPro"/>
</dbReference>
<name>A0A927U6X4_9FIRM</name>
<evidence type="ECO:0000256" key="3">
    <source>
        <dbReference type="ARBA" id="ARBA00012417"/>
    </source>
</evidence>
<dbReference type="SMART" id="SM00481">
    <property type="entry name" value="POLIIIAc"/>
    <property type="match status" value="1"/>
</dbReference>
<dbReference type="GO" id="GO:0005737">
    <property type="term" value="C:cytoplasm"/>
    <property type="evidence" value="ECO:0007669"/>
    <property type="project" value="UniProtKB-SubCell"/>
</dbReference>
<feature type="domain" description="Polymerase/histidinol phosphatase N-terminal" evidence="11">
    <location>
        <begin position="4"/>
        <end position="71"/>
    </location>
</feature>
<dbReference type="Gene3D" id="3.20.20.140">
    <property type="entry name" value="Metal-dependent hydrolases"/>
    <property type="match status" value="1"/>
</dbReference>
<reference evidence="12" key="1">
    <citation type="submission" date="2019-04" db="EMBL/GenBank/DDBJ databases">
        <title>Evolution of Biomass-Degrading Anaerobic Consortia Revealed by Metagenomics.</title>
        <authorList>
            <person name="Peng X."/>
        </authorList>
    </citation>
    <scope>NUCLEOTIDE SEQUENCE</scope>
    <source>
        <strain evidence="12">SIG311</strain>
    </source>
</reference>
<proteinExistence type="inferred from homology"/>
<dbReference type="InterPro" id="IPR003141">
    <property type="entry name" value="Pol/His_phosphatase_N"/>
</dbReference>
<dbReference type="SUPFAM" id="SSF89550">
    <property type="entry name" value="PHP domain-like"/>
    <property type="match status" value="1"/>
</dbReference>
<evidence type="ECO:0000256" key="6">
    <source>
        <dbReference type="ARBA" id="ARBA00022695"/>
    </source>
</evidence>
<evidence type="ECO:0000256" key="5">
    <source>
        <dbReference type="ARBA" id="ARBA00022679"/>
    </source>
</evidence>
<dbReference type="EMBL" id="SVER01000013">
    <property type="protein sequence ID" value="MBE5919451.1"/>
    <property type="molecule type" value="Genomic_DNA"/>
</dbReference>
<dbReference type="Pfam" id="PF07733">
    <property type="entry name" value="DNA_pol3_alpha"/>
    <property type="match status" value="1"/>
</dbReference>
<accession>A0A927U6X4</accession>
<evidence type="ECO:0000256" key="9">
    <source>
        <dbReference type="ARBA" id="ARBA00025611"/>
    </source>
</evidence>
<dbReference type="NCBIfam" id="NF005298">
    <property type="entry name" value="PRK06826.1"/>
    <property type="match status" value="1"/>
</dbReference>
<comment type="function">
    <text evidence="9">DNA polymerase III is a complex, multichain enzyme responsible for most of the replicative synthesis in bacteria. This DNA polymerase also exhibits 3' to 5' exonuclease activity. The alpha chain is the DNA polymerase.</text>
</comment>
<keyword evidence="8" id="KW-0239">DNA-directed DNA polymerase</keyword>
<dbReference type="NCBIfam" id="NF004226">
    <property type="entry name" value="PRK05673.1"/>
    <property type="match status" value="1"/>
</dbReference>
<evidence type="ECO:0000256" key="10">
    <source>
        <dbReference type="ARBA" id="ARBA00049244"/>
    </source>
</evidence>
<dbReference type="InterPro" id="IPR029460">
    <property type="entry name" value="DNAPol_HHH"/>
</dbReference>
<evidence type="ECO:0000313" key="13">
    <source>
        <dbReference type="Proteomes" id="UP000766246"/>
    </source>
</evidence>
<organism evidence="12 13">
    <name type="scientific">Pseudobutyrivibrio ruminis</name>
    <dbReference type="NCBI Taxonomy" id="46206"/>
    <lineage>
        <taxon>Bacteria</taxon>
        <taxon>Bacillati</taxon>
        <taxon>Bacillota</taxon>
        <taxon>Clostridia</taxon>
        <taxon>Lachnospirales</taxon>
        <taxon>Lachnospiraceae</taxon>
        <taxon>Pseudobutyrivibrio</taxon>
    </lineage>
</organism>
<dbReference type="GO" id="GO:0003887">
    <property type="term" value="F:DNA-directed DNA polymerase activity"/>
    <property type="evidence" value="ECO:0007669"/>
    <property type="project" value="UniProtKB-KW"/>
</dbReference>
<dbReference type="Gene3D" id="1.10.150.870">
    <property type="match status" value="1"/>
</dbReference>
<evidence type="ECO:0000256" key="2">
    <source>
        <dbReference type="ARBA" id="ARBA00009496"/>
    </source>
</evidence>
<comment type="similarity">
    <text evidence="2">Belongs to the DNA polymerase type-C family. DnaE subfamily.</text>
</comment>
<dbReference type="GO" id="GO:0008408">
    <property type="term" value="F:3'-5' exonuclease activity"/>
    <property type="evidence" value="ECO:0007669"/>
    <property type="project" value="InterPro"/>
</dbReference>
<evidence type="ECO:0000313" key="12">
    <source>
        <dbReference type="EMBL" id="MBE5919451.1"/>
    </source>
</evidence>
<evidence type="ECO:0000256" key="8">
    <source>
        <dbReference type="ARBA" id="ARBA00022932"/>
    </source>
</evidence>
<evidence type="ECO:0000256" key="4">
    <source>
        <dbReference type="ARBA" id="ARBA00019114"/>
    </source>
</evidence>
<evidence type="ECO:0000256" key="7">
    <source>
        <dbReference type="ARBA" id="ARBA00022705"/>
    </source>
</evidence>
<comment type="catalytic activity">
    <reaction evidence="10">
        <text>DNA(n) + a 2'-deoxyribonucleoside 5'-triphosphate = DNA(n+1) + diphosphate</text>
        <dbReference type="Rhea" id="RHEA:22508"/>
        <dbReference type="Rhea" id="RHEA-COMP:17339"/>
        <dbReference type="Rhea" id="RHEA-COMP:17340"/>
        <dbReference type="ChEBI" id="CHEBI:33019"/>
        <dbReference type="ChEBI" id="CHEBI:61560"/>
        <dbReference type="ChEBI" id="CHEBI:173112"/>
        <dbReference type="EC" id="2.7.7.7"/>
    </reaction>
</comment>
<dbReference type="InterPro" id="IPR016195">
    <property type="entry name" value="Pol/histidinol_Pase-like"/>
</dbReference>
<evidence type="ECO:0000259" key="11">
    <source>
        <dbReference type="SMART" id="SM00481"/>
    </source>
</evidence>
<dbReference type="Pfam" id="PF14579">
    <property type="entry name" value="HHH_6"/>
    <property type="match status" value="1"/>
</dbReference>
<dbReference type="Pfam" id="PF01336">
    <property type="entry name" value="tRNA_anti-codon"/>
    <property type="match status" value="1"/>
</dbReference>
<comment type="caution">
    <text evidence="12">The sequence shown here is derived from an EMBL/GenBank/DDBJ whole genome shotgun (WGS) entry which is preliminary data.</text>
</comment>
<dbReference type="PANTHER" id="PTHR32294">
    <property type="entry name" value="DNA POLYMERASE III SUBUNIT ALPHA"/>
    <property type="match status" value="1"/>
</dbReference>
<keyword evidence="7" id="KW-0235">DNA replication</keyword>
<dbReference type="AlphaFoldDB" id="A0A927U6X4"/>
<keyword evidence="5 12" id="KW-0808">Transferase</keyword>
<protein>
    <recommendedName>
        <fullName evidence="4">DNA polymerase III subunit alpha</fullName>
        <ecNumber evidence="3">2.7.7.7</ecNumber>
    </recommendedName>
</protein>
<dbReference type="InterPro" id="IPR011708">
    <property type="entry name" value="DNA_pol3_alpha_NTPase_dom"/>
</dbReference>
<dbReference type="Pfam" id="PF02811">
    <property type="entry name" value="PHP"/>
    <property type="match status" value="1"/>
</dbReference>
<dbReference type="CDD" id="cd04485">
    <property type="entry name" value="DnaE_OBF"/>
    <property type="match status" value="1"/>
</dbReference>
<gene>
    <name evidence="12" type="ORF">E7272_06345</name>
</gene>
<dbReference type="InterPro" id="IPR004365">
    <property type="entry name" value="NA-bd_OB_tRNA"/>
</dbReference>
<dbReference type="GO" id="GO:0006260">
    <property type="term" value="P:DNA replication"/>
    <property type="evidence" value="ECO:0007669"/>
    <property type="project" value="UniProtKB-KW"/>
</dbReference>
<dbReference type="InterPro" id="IPR004013">
    <property type="entry name" value="PHP_dom"/>
</dbReference>
<sequence>MSFVHLHTHTEYSLLDGSNKIKSYVKKCLDLGMTAAAITDHGNMYGVTKFYDECMAQGLKPIIGCEVYVAPGSRFDREMVKGEDRYYHLILLAENDLGYHNLMKIVSVGYVEGFYYKPRVDFETIEKYHEGIICLSACLAGEVARALNRGDYEEAKRVAIQYRDCFGANNYFLEMQDHGIAEQQNVNQGLLRLSKETGIPLVATNDCHYTNKEDAYSHDVLLCIQTAARLDDVDRMRFETEEFYVKSEDEMLELFPYAKEAVYRTQEIADRCNVEIQYHIAGLPPFAVPEGYNAWTYLNKICFDGLKERYKEKAKDYEERLTYELNTIKEMGYVEYFLIVWDFINYARTHGIPVGPGRGSAAGSLISYTTGITDIDPMEYKLVFERFLNPERVSMPDIDTDFDPEGREEVIDYVRKKYGDDCVTQIVTFGTLKPKSVVQDVGRVMGLPIPFTNSIKKLIPDAIPEQKVTIETAIKYSPELRAIYESDDQVRQLLDICKSLEGLPRNTGVHAAGVVISGKPTVEYMPLALGKGDVIITQYEKEVIEDIGLLKMDFLGLRNLTVINDTIKQVEKNYNIKLDMHEIDYNDPAVMELFADGKTEGVFQFESSGMKGLLKQLNPTHIGDLVLANAVYRPGPMDFIPNIIECKNTGKQSPFIEKFPLLKDVLSDTYGFPVYQEQVMQIMTTCAGFTMGRADNVRRFMSKKKRDKLAAERPAFVKGCFETNGISEADAGWLFDQLMPFAEYGFNKSHAVAYSYVAVQTAYLKKYYPLEYMASLMTSVLNSSTKIAEYIAECREAGIKLLPPDVNYGEADFSVDNGSIRYGLSAIKSVGGSTVLSIIEERERNGLYRDLEDFITRVSKYDANKRTVENLIKAGALDTLDGNRRQKILIYQQIMDSVSHNKKNTMEGQMSLFDFATDEQKEELKVQLPQADEFPKELMLAFEKELMGVYVSGHPLDDYIPILEKNVTAHASEFMSDADGDDEGALSGEESYASIKDGAEVVVGGIIMDSTVKYTKNGKAMSFINIEDLTGTLEVIVFPTSFEKSRALIAEGNKVFIKGHVQNEDERGAKLICDDIKSFDDCAREIWIQFANKDMYSASEGQLLDTIREMDGNDSLVIYLTEEKAVKRMGANCSLAASMDNLSILRGLYGEDNVKVVDKKIEFEKTRRRY</sequence>
<dbReference type="CDD" id="cd12113">
    <property type="entry name" value="PHP_PolIIIA_DnaE3"/>
    <property type="match status" value="1"/>
</dbReference>
<dbReference type="Proteomes" id="UP000766246">
    <property type="component" value="Unassembled WGS sequence"/>
</dbReference>
<dbReference type="InterPro" id="IPR040982">
    <property type="entry name" value="DNA_pol3_finger"/>
</dbReference>